<evidence type="ECO:0000313" key="2">
    <source>
        <dbReference type="Proteomes" id="UP000509623"/>
    </source>
</evidence>
<sequence>MNTCCSQKNLTLVFRDLWTQHVIWTRLFIISTLSELNDLKYVTNRLLRNPNDFAKVLCQYYGRQKAKKFQDLLTEHLMIGSKLVNAAKDGKTDLADDARKKWYVNADEIACFLASINCFWSQEKWEEMLHCHLKMIEAETNYRIDGLYEKDIAEFDDISAQALQMGDYMAMGMMKQFYRP</sequence>
<keyword evidence="1" id="KW-0808">Transferase</keyword>
<reference evidence="2" key="1">
    <citation type="submission" date="2019-11" db="EMBL/GenBank/DDBJ databases">
        <authorList>
            <person name="Ren C."/>
            <person name="Wang H."/>
            <person name="Xu Y."/>
        </authorList>
    </citation>
    <scope>NUCLEOTIDE SEQUENCE [LARGE SCALE GENOMIC DNA]</scope>
    <source>
        <strain evidence="2">JNU-WLY1368</strain>
    </source>
</reference>
<dbReference type="Proteomes" id="UP000509623">
    <property type="component" value="Chromosome"/>
</dbReference>
<organism evidence="1 2">
    <name type="scientific">Caproicibacterium lactatifermentans</name>
    <dbReference type="NCBI Taxonomy" id="2666138"/>
    <lineage>
        <taxon>Bacteria</taxon>
        <taxon>Bacillati</taxon>
        <taxon>Bacillota</taxon>
        <taxon>Clostridia</taxon>
        <taxon>Eubacteriales</taxon>
        <taxon>Oscillospiraceae</taxon>
        <taxon>Caproicibacterium</taxon>
    </lineage>
</organism>
<protein>
    <submittedName>
        <fullName evidence="1">Acetylglutamate kinase</fullName>
    </submittedName>
</protein>
<evidence type="ECO:0000313" key="1">
    <source>
        <dbReference type="EMBL" id="QKO30801.1"/>
    </source>
</evidence>
<keyword evidence="2" id="KW-1185">Reference proteome</keyword>
<gene>
    <name evidence="1" type="ORF">GKP14_07200</name>
</gene>
<dbReference type="RefSeq" id="WP_086035542.1">
    <property type="nucleotide sequence ID" value="NZ_JBMNVS010000002.1"/>
</dbReference>
<dbReference type="GO" id="GO:0016301">
    <property type="term" value="F:kinase activity"/>
    <property type="evidence" value="ECO:0007669"/>
    <property type="project" value="UniProtKB-KW"/>
</dbReference>
<dbReference type="EMBL" id="CP046161">
    <property type="protein sequence ID" value="QKO30801.1"/>
    <property type="molecule type" value="Genomic_DNA"/>
</dbReference>
<proteinExistence type="predicted"/>
<keyword evidence="1" id="KW-0418">Kinase</keyword>
<accession>A0ABX6PY77</accession>
<name>A0ABX6PY77_9FIRM</name>